<evidence type="ECO:0000256" key="1">
    <source>
        <dbReference type="SAM" id="MobiDB-lite"/>
    </source>
</evidence>
<dbReference type="Pfam" id="PF01454">
    <property type="entry name" value="MAGE"/>
    <property type="match status" value="1"/>
</dbReference>
<keyword evidence="5" id="KW-1185">Reference proteome</keyword>
<dbReference type="EMBL" id="JARBJD010000001">
    <property type="protein sequence ID" value="KAK2964986.1"/>
    <property type="molecule type" value="Genomic_DNA"/>
</dbReference>
<comment type="caution">
    <text evidence="4">The sequence shown here is derived from an EMBL/GenBank/DDBJ whole genome shotgun (WGS) entry which is preliminary data.</text>
</comment>
<evidence type="ECO:0000313" key="4">
    <source>
        <dbReference type="EMBL" id="KAK2964986.1"/>
    </source>
</evidence>
<name>A0ABQ9YMQ9_9EUKA</name>
<gene>
    <name evidence="4" type="ORF">BLNAU_287</name>
</gene>
<proteinExistence type="predicted"/>
<dbReference type="InterPro" id="IPR037445">
    <property type="entry name" value="MAGE"/>
</dbReference>
<feature type="domain" description="MAGE" evidence="3">
    <location>
        <begin position="52"/>
        <end position="241"/>
    </location>
</feature>
<evidence type="ECO:0000259" key="3">
    <source>
        <dbReference type="PROSITE" id="PS50838"/>
    </source>
</evidence>
<dbReference type="Gene3D" id="1.10.10.1200">
    <property type="entry name" value="MAGE homology domain, winged helix WH1 motif"/>
    <property type="match status" value="1"/>
</dbReference>
<feature type="transmembrane region" description="Helical" evidence="2">
    <location>
        <begin position="133"/>
        <end position="154"/>
    </location>
</feature>
<dbReference type="SMART" id="SM01373">
    <property type="entry name" value="MAGE"/>
    <property type="match status" value="1"/>
</dbReference>
<organism evidence="4 5">
    <name type="scientific">Blattamonas nauphoetae</name>
    <dbReference type="NCBI Taxonomy" id="2049346"/>
    <lineage>
        <taxon>Eukaryota</taxon>
        <taxon>Metamonada</taxon>
        <taxon>Preaxostyla</taxon>
        <taxon>Oxymonadida</taxon>
        <taxon>Blattamonas</taxon>
    </lineage>
</organism>
<dbReference type="PANTHER" id="PTHR11736">
    <property type="entry name" value="MELANOMA-ASSOCIATED ANTIGEN MAGE ANTIGEN"/>
    <property type="match status" value="1"/>
</dbReference>
<dbReference type="Gene3D" id="1.10.10.1210">
    <property type="entry name" value="MAGE homology domain, winged helix WH2 motif"/>
    <property type="match status" value="1"/>
</dbReference>
<dbReference type="InterPro" id="IPR041899">
    <property type="entry name" value="MAGE_WH2"/>
</dbReference>
<keyword evidence="2" id="KW-1133">Transmembrane helix</keyword>
<dbReference type="InterPro" id="IPR002190">
    <property type="entry name" value="MHD_dom"/>
</dbReference>
<sequence length="264" mass="29723">MNIDYSHTIEEDEPEEDITSSEIRPGNIAADIIRHVLFKQGQGRLFTTSDLTKILSQYPKSTKKSKEDILNQVNAHLVEYFGIRLVEVPRLDREPDISGEKTETKKPHAAPSFALVSTLSRQDLNKLGPPENASLYGIVFVVLSIIFLFGGPILEDDFWYYLSFLGLDPKEEDEQLGNVNQLITSDLVQMRYLQRSRVTAEIGAMSSHTATPATSTGSFEYRWGSRALVEIDVNELLNFIAINILEDEKVSPSAQTLIDALYRQ</sequence>
<feature type="compositionally biased region" description="Acidic residues" evidence="1">
    <location>
        <begin position="10"/>
        <end position="19"/>
    </location>
</feature>
<keyword evidence="2" id="KW-0812">Transmembrane</keyword>
<dbReference type="PROSITE" id="PS50838">
    <property type="entry name" value="MAGE"/>
    <property type="match status" value="1"/>
</dbReference>
<evidence type="ECO:0000313" key="5">
    <source>
        <dbReference type="Proteomes" id="UP001281761"/>
    </source>
</evidence>
<protein>
    <submittedName>
        <fullName evidence="4">MAGE family protein</fullName>
    </submittedName>
</protein>
<reference evidence="4 5" key="1">
    <citation type="journal article" date="2022" name="bioRxiv">
        <title>Genomics of Preaxostyla Flagellates Illuminates Evolutionary Transitions and the Path Towards Mitochondrial Loss.</title>
        <authorList>
            <person name="Novak L.V.F."/>
            <person name="Treitli S.C."/>
            <person name="Pyrih J."/>
            <person name="Halakuc P."/>
            <person name="Pipaliya S.V."/>
            <person name="Vacek V."/>
            <person name="Brzon O."/>
            <person name="Soukal P."/>
            <person name="Eme L."/>
            <person name="Dacks J.B."/>
            <person name="Karnkowska A."/>
            <person name="Elias M."/>
            <person name="Hampl V."/>
        </authorList>
    </citation>
    <scope>NUCLEOTIDE SEQUENCE [LARGE SCALE GENOMIC DNA]</scope>
    <source>
        <strain evidence="4">NAU3</strain>
        <tissue evidence="4">Gut</tissue>
    </source>
</reference>
<accession>A0ABQ9YMQ9</accession>
<evidence type="ECO:0000256" key="2">
    <source>
        <dbReference type="SAM" id="Phobius"/>
    </source>
</evidence>
<dbReference type="InterPro" id="IPR041898">
    <property type="entry name" value="MAGE_WH1"/>
</dbReference>
<keyword evidence="2" id="KW-0472">Membrane</keyword>
<dbReference type="PANTHER" id="PTHR11736:SF14">
    <property type="entry name" value="NSE3 HOMOLOG, SMC5-SMC6 COMPLEX COMPONENT"/>
    <property type="match status" value="1"/>
</dbReference>
<feature type="region of interest" description="Disordered" evidence="1">
    <location>
        <begin position="1"/>
        <end position="20"/>
    </location>
</feature>
<dbReference type="Proteomes" id="UP001281761">
    <property type="component" value="Unassembled WGS sequence"/>
</dbReference>